<dbReference type="Pfam" id="PF13469">
    <property type="entry name" value="Sulfotransfer_3"/>
    <property type="match status" value="1"/>
</dbReference>
<evidence type="ECO:0000313" key="1">
    <source>
        <dbReference type="EMBL" id="GAA3931656.1"/>
    </source>
</evidence>
<protein>
    <recommendedName>
        <fullName evidence="3">Sulfotransferase</fullName>
    </recommendedName>
</protein>
<dbReference type="InterPro" id="IPR027417">
    <property type="entry name" value="P-loop_NTPase"/>
</dbReference>
<sequence length="457" mass="50244">MGLRDYLTDPARAWGRADERQVVKLNSVFAAARNRYGLAKDDLIETVVHAVGQRDPSAQRPVYLSNLGGCGSHWISRMMSQAAGLVDVGEVYVPVPWYASMLKLPLDVAARVLDGIELVHGLLYNGEPGGFSGARTINSAHGYEKIAFHRALRPRAKVIHLIRDPRDRTMSVSFRKDEFRNYEAAGVGDHEYFLSKAVRSLSAWRKYDSLKEKADIEVRYEEFRANAADQLQVVLEALDAAPAKVLMNSVAYRNSPEFLRSGRGSKADVGNLDQGGVAKSWRELPVGLKRALHSIVAPALLGQGYSLCRCFPEDSSQGLKDGVGLDKALSGWTPEGVYIDFRHRGEEEWTGASDVDPSRVDRVRIRPSGRVVPAQVVKRLRPWITDICAAGVKGFDDDSLVRMGRLPAVSRMDLARTSVVSVPGGEAFPSLKMVNVSGSSIDHDAGGRDDVTLVRDY</sequence>
<name>A0ABP7MWL7_9GAMM</name>
<comment type="caution">
    <text evidence="1">The sequence shown here is derived from an EMBL/GenBank/DDBJ whole genome shotgun (WGS) entry which is preliminary data.</text>
</comment>
<evidence type="ECO:0000313" key="2">
    <source>
        <dbReference type="Proteomes" id="UP001501727"/>
    </source>
</evidence>
<accession>A0ABP7MWL7</accession>
<dbReference type="Proteomes" id="UP001501727">
    <property type="component" value="Unassembled WGS sequence"/>
</dbReference>
<dbReference type="SUPFAM" id="SSF52540">
    <property type="entry name" value="P-loop containing nucleoside triphosphate hydrolases"/>
    <property type="match status" value="1"/>
</dbReference>
<gene>
    <name evidence="1" type="ORF">GCM10022229_26480</name>
</gene>
<dbReference type="Gene3D" id="3.40.50.300">
    <property type="entry name" value="P-loop containing nucleotide triphosphate hydrolases"/>
    <property type="match status" value="1"/>
</dbReference>
<organism evidence="1 2">
    <name type="scientific">Luteimonas lutimaris</name>
    <dbReference type="NCBI Taxonomy" id="698645"/>
    <lineage>
        <taxon>Bacteria</taxon>
        <taxon>Pseudomonadati</taxon>
        <taxon>Pseudomonadota</taxon>
        <taxon>Gammaproteobacteria</taxon>
        <taxon>Lysobacterales</taxon>
        <taxon>Lysobacteraceae</taxon>
        <taxon>Luteimonas</taxon>
    </lineage>
</organism>
<evidence type="ECO:0008006" key="3">
    <source>
        <dbReference type="Google" id="ProtNLM"/>
    </source>
</evidence>
<reference evidence="2" key="1">
    <citation type="journal article" date="2019" name="Int. J. Syst. Evol. Microbiol.">
        <title>The Global Catalogue of Microorganisms (GCM) 10K type strain sequencing project: providing services to taxonomists for standard genome sequencing and annotation.</title>
        <authorList>
            <consortium name="The Broad Institute Genomics Platform"/>
            <consortium name="The Broad Institute Genome Sequencing Center for Infectious Disease"/>
            <person name="Wu L."/>
            <person name="Ma J."/>
        </authorList>
    </citation>
    <scope>NUCLEOTIDE SEQUENCE [LARGE SCALE GENOMIC DNA]</scope>
    <source>
        <strain evidence="2">JCM 16916</strain>
    </source>
</reference>
<proteinExistence type="predicted"/>
<dbReference type="EMBL" id="BAAAZU010000030">
    <property type="protein sequence ID" value="GAA3931656.1"/>
    <property type="molecule type" value="Genomic_DNA"/>
</dbReference>
<keyword evidence="2" id="KW-1185">Reference proteome</keyword>